<gene>
    <name evidence="2" type="ORF">A2519_22845</name>
</gene>
<dbReference type="InterPro" id="IPR012341">
    <property type="entry name" value="6hp_glycosidase-like_sf"/>
</dbReference>
<dbReference type="InterPro" id="IPR008928">
    <property type="entry name" value="6-hairpin_glycosidase_sf"/>
</dbReference>
<dbReference type="Gene3D" id="1.50.10.10">
    <property type="match status" value="1"/>
</dbReference>
<evidence type="ECO:0000313" key="2">
    <source>
        <dbReference type="EMBL" id="OGK05986.1"/>
    </source>
</evidence>
<dbReference type="Proteomes" id="UP000179243">
    <property type="component" value="Unassembled WGS sequence"/>
</dbReference>
<dbReference type="Pfam" id="PF04685">
    <property type="entry name" value="DUF608"/>
    <property type="match status" value="1"/>
</dbReference>
<protein>
    <recommendedName>
        <fullName evidence="1">Glycosyl-hydrolase family 116 catalytic region domain-containing protein</fullName>
    </recommendedName>
</protein>
<dbReference type="AlphaFoldDB" id="A0A1F7FHP5"/>
<evidence type="ECO:0000259" key="1">
    <source>
        <dbReference type="Pfam" id="PF04685"/>
    </source>
</evidence>
<dbReference type="SUPFAM" id="SSF48208">
    <property type="entry name" value="Six-hairpin glycosidases"/>
    <property type="match status" value="1"/>
</dbReference>
<organism evidence="2 3">
    <name type="scientific">Candidatus Raymondbacteria bacterium RIFOXYD12_FULL_49_13</name>
    <dbReference type="NCBI Taxonomy" id="1817890"/>
    <lineage>
        <taxon>Bacteria</taxon>
        <taxon>Raymondiibacteriota</taxon>
    </lineage>
</organism>
<name>A0A1F7FHP5_UNCRA</name>
<evidence type="ECO:0000313" key="3">
    <source>
        <dbReference type="Proteomes" id="UP000179243"/>
    </source>
</evidence>
<dbReference type="EMBL" id="MFYX01000043">
    <property type="protein sequence ID" value="OGK05986.1"/>
    <property type="molecule type" value="Genomic_DNA"/>
</dbReference>
<dbReference type="GO" id="GO:0005975">
    <property type="term" value="P:carbohydrate metabolic process"/>
    <property type="evidence" value="ECO:0007669"/>
    <property type="project" value="InterPro"/>
</dbReference>
<dbReference type="GO" id="GO:0004553">
    <property type="term" value="F:hydrolase activity, hydrolyzing O-glycosyl compounds"/>
    <property type="evidence" value="ECO:0007669"/>
    <property type="project" value="InterPro"/>
</dbReference>
<accession>A0A1F7FHP5</accession>
<dbReference type="InterPro" id="IPR006775">
    <property type="entry name" value="GH116_catalytic"/>
</dbReference>
<comment type="caution">
    <text evidence="2">The sequence shown here is derived from an EMBL/GenBank/DDBJ whole genome shotgun (WGS) entry which is preliminary data.</text>
</comment>
<sequence>MKQFVARLLYIIFIVSVPLFSEQFPDLVQEFNSGLVLTRPVEASRPFDVTGKGAAIIGLEDWVSEVWVYPLNIVSNFKLSFKLGSGPGTQRFTGSELASTITVRPEATIFTFKHEKFTVTMTLFAPVSQPAAFIVLSADSREPLSIEATFSGELSLMWPGVRGDVAVRFDAADSAFVLTDARSRFFGMIGVQGAAACTLWQKPTQKRTYGSFSFDATGPRFDKQDMVIVFTGSVRGDSARVLNLCSDLRKGIESEYKKAAFHYNAYLVKTMQVTTPDRLLNDAFSWAKIRICKGFAEHPYLGAGLVAGFRPSTADPKGRANRPGFPWYFGRDGLWTTFALIGSGDFSGAREELSFLRKYQRADGKIMHELSQAVPFVNWAADYPYFHASADASPLYCVALDEYYRASNDKVFLKSMWQSAKNAYEYTEGMDTDSNGFIENTSGGHGWVEDGRLMPVHEETYLQGVWIQASKAMARLGAEMKEKKFSEHCARKAAQSAQSFERILWVDSLSQYGFGTCRAGENFATVDMNVAVDSAYVKKDLTVMPAVSMWWGIPSLSRGTCMAGKLASAQIASDWGARITGSGNPAYDPMSYHNGSVWPLFTGWASVACYRYGRPDAGYEFLRDNAQATFDDALGAHPELYSGDIYKSMIRGCHGQVWSSAMVTLPFIRGMLGLAWDIPNSAFTLAPQLPPEWDSCAFRNIAAGADTLGIVIKREPGVLVITVVRQAGEKKLMVTCAPIFPADAGMIAVTIDGKDALFKAETLAIGVVCTIETTVIGRSQIAIQYRPGTDIYAPFVPAIAGEKSKRLRILSVTRDKEKTVCLVEGLRGSSYMFEARSERPLSYMSGGSIISREGSVYQIMVDIPMEGGEQYATRETVLYFEK</sequence>
<proteinExistence type="predicted"/>
<reference evidence="2 3" key="1">
    <citation type="journal article" date="2016" name="Nat. Commun.">
        <title>Thousands of microbial genomes shed light on interconnected biogeochemical processes in an aquifer system.</title>
        <authorList>
            <person name="Anantharaman K."/>
            <person name="Brown C.T."/>
            <person name="Hug L.A."/>
            <person name="Sharon I."/>
            <person name="Castelle C.J."/>
            <person name="Probst A.J."/>
            <person name="Thomas B.C."/>
            <person name="Singh A."/>
            <person name="Wilkins M.J."/>
            <person name="Karaoz U."/>
            <person name="Brodie E.L."/>
            <person name="Williams K.H."/>
            <person name="Hubbard S.S."/>
            <person name="Banfield J.F."/>
        </authorList>
    </citation>
    <scope>NUCLEOTIDE SEQUENCE [LARGE SCALE GENOMIC DNA]</scope>
</reference>
<feature type="domain" description="Glycosyl-hydrolase family 116 catalytic region" evidence="1">
    <location>
        <begin position="392"/>
        <end position="506"/>
    </location>
</feature>